<evidence type="ECO:0000256" key="4">
    <source>
        <dbReference type="SAM" id="MobiDB-lite"/>
    </source>
</evidence>
<dbReference type="Gene3D" id="1.10.287.1490">
    <property type="match status" value="1"/>
</dbReference>
<feature type="region of interest" description="Disordered" evidence="4">
    <location>
        <begin position="795"/>
        <end position="829"/>
    </location>
</feature>
<evidence type="ECO:0000313" key="5">
    <source>
        <dbReference type="EMBL" id="JAI60289.1"/>
    </source>
</evidence>
<dbReference type="InterPro" id="IPR018477">
    <property type="entry name" value="BICD"/>
</dbReference>
<dbReference type="GO" id="GO:0005829">
    <property type="term" value="C:cytosol"/>
    <property type="evidence" value="ECO:0007669"/>
    <property type="project" value="TreeGrafter"/>
</dbReference>
<feature type="coiled-coil region" evidence="3">
    <location>
        <begin position="52"/>
        <end position="300"/>
    </location>
</feature>
<feature type="coiled-coil region" evidence="3">
    <location>
        <begin position="706"/>
        <end position="789"/>
    </location>
</feature>
<evidence type="ECO:0000256" key="2">
    <source>
        <dbReference type="ARBA" id="ARBA00023054"/>
    </source>
</evidence>
<dbReference type="GO" id="GO:0005794">
    <property type="term" value="C:Golgi apparatus"/>
    <property type="evidence" value="ECO:0007669"/>
    <property type="project" value="TreeGrafter"/>
</dbReference>
<protein>
    <recommendedName>
        <fullName evidence="6">Protein bicaudal D</fullName>
    </recommendedName>
</protein>
<dbReference type="AlphaFoldDB" id="A0A0P4W1Q7"/>
<proteinExistence type="inferred from homology"/>
<evidence type="ECO:0008006" key="6">
    <source>
        <dbReference type="Google" id="ProtNLM"/>
    </source>
</evidence>
<comment type="similarity">
    <text evidence="1">Belongs to the BicD family.</text>
</comment>
<evidence type="ECO:0000256" key="1">
    <source>
        <dbReference type="ARBA" id="ARBA00010061"/>
    </source>
</evidence>
<dbReference type="Pfam" id="PF09730">
    <property type="entry name" value="BicD"/>
    <property type="match status" value="1"/>
</dbReference>
<dbReference type="GO" id="GO:0070840">
    <property type="term" value="F:dynein complex binding"/>
    <property type="evidence" value="ECO:0007669"/>
    <property type="project" value="InterPro"/>
</dbReference>
<reference evidence="5" key="1">
    <citation type="submission" date="2015-09" db="EMBL/GenBank/DDBJ databases">
        <title>Scylla olivacea transcriptome.</title>
        <authorList>
            <person name="Ikhwanuddin M."/>
        </authorList>
    </citation>
    <scope>NUCLEOTIDE SEQUENCE</scope>
</reference>
<dbReference type="GO" id="GO:0034452">
    <property type="term" value="F:dynactin binding"/>
    <property type="evidence" value="ECO:0007669"/>
    <property type="project" value="TreeGrafter"/>
</dbReference>
<feature type="compositionally biased region" description="Basic residues" evidence="4">
    <location>
        <begin position="795"/>
        <end position="807"/>
    </location>
</feature>
<dbReference type="PANTHER" id="PTHR31233">
    <property type="entry name" value="BICAUDAL D FAMILY MEMBER"/>
    <property type="match status" value="1"/>
</dbReference>
<dbReference type="PANTHER" id="PTHR31233:SF6">
    <property type="entry name" value="PROTEIN BICAUDAL D"/>
    <property type="match status" value="1"/>
</dbReference>
<dbReference type="GO" id="GO:0008093">
    <property type="term" value="F:cytoskeletal anchor activity"/>
    <property type="evidence" value="ECO:0007669"/>
    <property type="project" value="InterPro"/>
</dbReference>
<feature type="region of interest" description="Disordered" evidence="4">
    <location>
        <begin position="553"/>
        <end position="584"/>
    </location>
</feature>
<dbReference type="GO" id="GO:0072393">
    <property type="term" value="P:microtubule anchoring at microtubule organizing center"/>
    <property type="evidence" value="ECO:0007669"/>
    <property type="project" value="TreeGrafter"/>
</dbReference>
<evidence type="ECO:0000256" key="3">
    <source>
        <dbReference type="SAM" id="Coils"/>
    </source>
</evidence>
<feature type="coiled-coil region" evidence="3">
    <location>
        <begin position="445"/>
        <end position="501"/>
    </location>
</feature>
<accession>A0A0P4W1Q7</accession>
<feature type="compositionally biased region" description="Polar residues" evidence="4">
    <location>
        <begin position="809"/>
        <end position="821"/>
    </location>
</feature>
<name>A0A0P4W1Q7_SCYOL</name>
<dbReference type="EMBL" id="GDRN01091335">
    <property type="protein sequence ID" value="JAI60289.1"/>
    <property type="molecule type" value="Transcribed_RNA"/>
</dbReference>
<sequence>MYSRALGEDPGQSCKHFSSSPAGLDVGCVTLWLQNPTLNQPNHPKTRNPHIKTSKMESLEHLKKELERLNVELDQTSSEKKQAAQYGLVLLEEKESLQSRCEDLEALYENTKSELETTREALAKFQTTHRVTTASGIETEESLLSESAARETSLNSQIIELELEAKQCRAELERVQSEKSRYYTDLAEFLKEKEISDHEKKQLKAELKDLKFRETRLFQDYAELEDENITLQKQISSLKSSQVEFEGAKHEIRRLQEETEVLNQQVEELANLKKIAERQMEEALESLQAEREAKYALKKELDGRMNSESMYNLSNLAMSMKLSGSPEFRESDGEDDTPVLRRLESELMSAGGNVEMGGDLFSEIHLNELRKLEKKLEEADHEKTQLTTNLKESQEGLEKARGELDAQHARVSHLLGHISALVKLHDQENPNQMNAEDTANLVSFLEKQKSRYQVASREITELKKSLAEIQNSDGGTASDAVQQLRNEVGTLRARLIDAEQKSIDLGNDVGILSKMMNGREGSLSITRNDLGTISEELAQLYHHVCTVNGETPSRVLLDHSKQGRTTDKGDEESKPSSPTSAMSTLEALRSKLRTDVTLSDFVDNSDPAAVREIVDTIMDQIRHLKKSVEHTIELSKEKGLVRESAASDSGLSEGEVQELQEQVIKLKSLLSTKREQIATLRTVLKANKQTAEVALSNLKSKYETEKSIVSETMMKLRNELRLLKEDAATFSSLRAMFAARCEEYVTQLDEVQRQLVAAEEEKKTLNSLLRMAIQQKLALTQRLEDMECDRERFNMRKHTGSRGRAHGSRFNNQPHGSSGQHHYQRRDNY</sequence>
<feature type="compositionally biased region" description="Basic and acidic residues" evidence="4">
    <location>
        <begin position="556"/>
        <end position="574"/>
    </location>
</feature>
<organism evidence="5">
    <name type="scientific">Scylla olivacea</name>
    <name type="common">Orange mud crab</name>
    <name type="synonym">Cancer olivacea</name>
    <dbReference type="NCBI Taxonomy" id="85551"/>
    <lineage>
        <taxon>Eukaryota</taxon>
        <taxon>Metazoa</taxon>
        <taxon>Ecdysozoa</taxon>
        <taxon>Arthropoda</taxon>
        <taxon>Crustacea</taxon>
        <taxon>Multicrustacea</taxon>
        <taxon>Malacostraca</taxon>
        <taxon>Eumalacostraca</taxon>
        <taxon>Eucarida</taxon>
        <taxon>Decapoda</taxon>
        <taxon>Pleocyemata</taxon>
        <taxon>Brachyura</taxon>
        <taxon>Eubrachyura</taxon>
        <taxon>Portunoidea</taxon>
        <taxon>Portunidae</taxon>
        <taxon>Portuninae</taxon>
        <taxon>Scylla</taxon>
    </lineage>
</organism>
<feature type="coiled-coil region" evidence="3">
    <location>
        <begin position="362"/>
        <end position="410"/>
    </location>
</feature>
<keyword evidence="2 3" id="KW-0175">Coiled coil</keyword>
<dbReference type="GO" id="GO:0070507">
    <property type="term" value="P:regulation of microtubule cytoskeleton organization"/>
    <property type="evidence" value="ECO:0007669"/>
    <property type="project" value="TreeGrafter"/>
</dbReference>
<dbReference type="Gene3D" id="6.10.250.2470">
    <property type="match status" value="1"/>
</dbReference>